<evidence type="ECO:0000313" key="6">
    <source>
        <dbReference type="Proteomes" id="UP001501207"/>
    </source>
</evidence>
<evidence type="ECO:0000256" key="2">
    <source>
        <dbReference type="ARBA" id="ARBA00012018"/>
    </source>
</evidence>
<proteinExistence type="inferred from homology"/>
<evidence type="ECO:0000256" key="3">
    <source>
        <dbReference type="ARBA" id="ARBA00022801"/>
    </source>
</evidence>
<evidence type="ECO:0000313" key="5">
    <source>
        <dbReference type="EMBL" id="GAA4300043.1"/>
    </source>
</evidence>
<organism evidence="5 6">
    <name type="scientific">Compostibacter hankyongensis</name>
    <dbReference type="NCBI Taxonomy" id="1007089"/>
    <lineage>
        <taxon>Bacteria</taxon>
        <taxon>Pseudomonadati</taxon>
        <taxon>Bacteroidota</taxon>
        <taxon>Chitinophagia</taxon>
        <taxon>Chitinophagales</taxon>
        <taxon>Chitinophagaceae</taxon>
        <taxon>Compostibacter</taxon>
    </lineage>
</organism>
<feature type="domain" description="Bacterial phospholipase C C-terminal" evidence="4">
    <location>
        <begin position="691"/>
        <end position="775"/>
    </location>
</feature>
<dbReference type="Pfam" id="PF05506">
    <property type="entry name" value="PLipase_C_C"/>
    <property type="match status" value="2"/>
</dbReference>
<evidence type="ECO:0000256" key="1">
    <source>
        <dbReference type="ARBA" id="ARBA00009717"/>
    </source>
</evidence>
<dbReference type="InterPro" id="IPR017850">
    <property type="entry name" value="Alkaline_phosphatase_core_sf"/>
</dbReference>
<reference evidence="6" key="1">
    <citation type="journal article" date="2019" name="Int. J. Syst. Evol. Microbiol.">
        <title>The Global Catalogue of Microorganisms (GCM) 10K type strain sequencing project: providing services to taxonomists for standard genome sequencing and annotation.</title>
        <authorList>
            <consortium name="The Broad Institute Genomics Platform"/>
            <consortium name="The Broad Institute Genome Sequencing Center for Infectious Disease"/>
            <person name="Wu L."/>
            <person name="Ma J."/>
        </authorList>
    </citation>
    <scope>NUCLEOTIDE SEQUENCE [LARGE SCALE GENOMIC DNA]</scope>
    <source>
        <strain evidence="6">JCM 17664</strain>
    </source>
</reference>
<keyword evidence="6" id="KW-1185">Reference proteome</keyword>
<dbReference type="EMBL" id="BAABFN010000001">
    <property type="protein sequence ID" value="GAA4300043.1"/>
    <property type="molecule type" value="Genomic_DNA"/>
</dbReference>
<dbReference type="PANTHER" id="PTHR31956:SF1">
    <property type="entry name" value="NON-SPECIFIC PHOSPHOLIPASE C1"/>
    <property type="match status" value="1"/>
</dbReference>
<dbReference type="InterPro" id="IPR008475">
    <property type="entry name" value="PLipase_C_C"/>
</dbReference>
<dbReference type="CDD" id="cd16014">
    <property type="entry name" value="PLC"/>
    <property type="match status" value="1"/>
</dbReference>
<dbReference type="Proteomes" id="UP001501207">
    <property type="component" value="Unassembled WGS sequence"/>
</dbReference>
<sequence length="792" mass="88785">MGHYNRRDFLKNAAILSGAAGLSSMLPASVRRAMAIQADPGTTFYDAEHIVLLMQENRSFDHLFGTLKGVRGFNDPRSRLLPDGDKVWIQKDKDGNAHAPFHIDLHKTKITWQGGLAHSWPDQSAARNQGKYDNWIPAKTTMTMGFYDRSDVPFYYALADAFTICDHNFCSSLTGTTPNRLFFWTGNIRPRPDGRSRAAVLNSMAESRDDVYVDWYTFPELLEDHGISWKIYQNELWSADLQGEGIDYWLGNYGDNAIEYVKRHRVKLSAYFRKNGDHTVKPALSPQEVQARYDKLSEKEKNLVDKAFTTNIDDAGDYLKLAPYTFRDDRGMSQTVQIPRNDIFRKFRDDVNNGTLPAVSWLVAPQSFSDHTSTPLYGTWYVSEALDILTRNPEVWKKTIFILNYDENDGYFDHLPPFVPPKPGEASSGKVSAGIDTASDYESASDAPIGLGYRVPMIIASPWSRGGYVNSQVFDHTSTLMFLEKFLKKKTGREIVCPNISSWRRAVCGDLTSAFRPFRGEKIPLPGFEDRETVITDIQNARNKPAQETPTPLSREEIEKINKHAAFSEGSSSWMPQQEKGTRPACALPYRLYADAGLDESRSRIRVRFEAAGPEAGSGGAGAAFNVYTPASYDGVRGKTWAYATEAGRHVEDALELDRFPEGRYDLRVHGPNGFFRGFRGDRQDPALDIRCTYEQKTGGQSPNGNILLLLENRGAESLRITVTDNAYGTPLRTIRLPPHSNHTATVDLKGSAGWYDLSLHADGHAVFGRHYAGHVETGRESITDPYMGGVM</sequence>
<protein>
    <recommendedName>
        <fullName evidence="2">phospholipase C</fullName>
        <ecNumber evidence="2">3.1.4.3</ecNumber>
    </recommendedName>
</protein>
<name>A0ABP8FCB8_9BACT</name>
<gene>
    <name evidence="5" type="ORF">GCM10023143_00700</name>
</gene>
<keyword evidence="3" id="KW-0378">Hydrolase</keyword>
<dbReference type="RefSeq" id="WP_344973541.1">
    <property type="nucleotide sequence ID" value="NZ_BAABFN010000001.1"/>
</dbReference>
<dbReference type="NCBIfam" id="TIGR03396">
    <property type="entry name" value="PC_PLC"/>
    <property type="match status" value="1"/>
</dbReference>
<dbReference type="PANTHER" id="PTHR31956">
    <property type="entry name" value="NON-SPECIFIC PHOSPHOLIPASE C4-RELATED"/>
    <property type="match status" value="1"/>
</dbReference>
<dbReference type="NCBIfam" id="TIGR01409">
    <property type="entry name" value="TAT_signal_seq"/>
    <property type="match status" value="1"/>
</dbReference>
<dbReference type="Gene3D" id="3.40.720.10">
    <property type="entry name" value="Alkaline Phosphatase, subunit A"/>
    <property type="match status" value="2"/>
</dbReference>
<accession>A0ABP8FCB8</accession>
<dbReference type="Pfam" id="PF04185">
    <property type="entry name" value="Phosphoesterase"/>
    <property type="match status" value="1"/>
</dbReference>
<dbReference type="InterPro" id="IPR007312">
    <property type="entry name" value="Phosphoesterase"/>
</dbReference>
<feature type="domain" description="Bacterial phospholipase C C-terminal" evidence="4">
    <location>
        <begin position="584"/>
        <end position="682"/>
    </location>
</feature>
<dbReference type="InterPro" id="IPR006311">
    <property type="entry name" value="TAT_signal"/>
</dbReference>
<evidence type="ECO:0000259" key="4">
    <source>
        <dbReference type="Pfam" id="PF05506"/>
    </source>
</evidence>
<comment type="caution">
    <text evidence="5">The sequence shown here is derived from an EMBL/GenBank/DDBJ whole genome shotgun (WGS) entry which is preliminary data.</text>
</comment>
<dbReference type="InterPro" id="IPR019546">
    <property type="entry name" value="TAT_signal_bac_arc"/>
</dbReference>
<dbReference type="PROSITE" id="PS51318">
    <property type="entry name" value="TAT"/>
    <property type="match status" value="1"/>
</dbReference>
<dbReference type="EC" id="3.1.4.3" evidence="2"/>
<comment type="similarity">
    <text evidence="1">Belongs to the bacterial phospholipase C family.</text>
</comment>
<dbReference type="InterPro" id="IPR017767">
    <property type="entry name" value="PC-PLC"/>
</dbReference>